<feature type="active site" description="Proton acceptor" evidence="3">
    <location>
        <position position="92"/>
    </location>
</feature>
<evidence type="ECO:0000256" key="2">
    <source>
        <dbReference type="ARBA" id="ARBA00023239"/>
    </source>
</evidence>
<dbReference type="EMBL" id="FCQH01000009">
    <property type="protein sequence ID" value="CVK98972.1"/>
    <property type="molecule type" value="Genomic_DNA"/>
</dbReference>
<evidence type="ECO:0000313" key="6">
    <source>
        <dbReference type="Proteomes" id="UP000184255"/>
    </source>
</evidence>
<evidence type="ECO:0000313" key="5">
    <source>
        <dbReference type="EMBL" id="CVK98972.1"/>
    </source>
</evidence>
<name>A0A1L7TQ83_FUSMA</name>
<comment type="caution">
    <text evidence="5">The sequence shown here is derived from an EMBL/GenBank/DDBJ whole genome shotgun (WGS) entry which is preliminary data.</text>
</comment>
<dbReference type="Proteomes" id="UP000184255">
    <property type="component" value="Unassembled WGS sequence"/>
</dbReference>
<organism evidence="5 6">
    <name type="scientific">Fusarium mangiferae</name>
    <name type="common">Mango malformation disease fungus</name>
    <dbReference type="NCBI Taxonomy" id="192010"/>
    <lineage>
        <taxon>Eukaryota</taxon>
        <taxon>Fungi</taxon>
        <taxon>Dikarya</taxon>
        <taxon>Ascomycota</taxon>
        <taxon>Pezizomycotina</taxon>
        <taxon>Sordariomycetes</taxon>
        <taxon>Hypocreomycetidae</taxon>
        <taxon>Hypocreales</taxon>
        <taxon>Nectriaceae</taxon>
        <taxon>Fusarium</taxon>
        <taxon>Fusarium fujikuroi species complex</taxon>
    </lineage>
</organism>
<dbReference type="Gene3D" id="3.10.490.10">
    <property type="entry name" value="Gamma-glutamyl cyclotransferase-like"/>
    <property type="match status" value="1"/>
</dbReference>
<evidence type="ECO:0000256" key="4">
    <source>
        <dbReference type="PIRSR" id="PIRSR617939-2"/>
    </source>
</evidence>
<dbReference type="InterPro" id="IPR017939">
    <property type="entry name" value="G-Glutamylcylcotransferase"/>
</dbReference>
<dbReference type="GeneID" id="65087598"/>
<keyword evidence="6" id="KW-1185">Reference proteome</keyword>
<dbReference type="SUPFAM" id="SSF110857">
    <property type="entry name" value="Gamma-glutamyl cyclotransferase-like"/>
    <property type="match status" value="1"/>
</dbReference>
<keyword evidence="2" id="KW-0456">Lyase</keyword>
<dbReference type="AlphaFoldDB" id="A0A1L7TQ83"/>
<evidence type="ECO:0000256" key="1">
    <source>
        <dbReference type="ARBA" id="ARBA00012346"/>
    </source>
</evidence>
<dbReference type="VEuPathDB" id="FungiDB:FMAN_08338"/>
<gene>
    <name evidence="5" type="ORF">FMAN_08338</name>
</gene>
<dbReference type="Pfam" id="PF13772">
    <property type="entry name" value="AIG2_2"/>
    <property type="match status" value="1"/>
</dbReference>
<dbReference type="InterPro" id="IPR036568">
    <property type="entry name" value="GGCT-like_sf"/>
</dbReference>
<sequence>MQYTDMVWYFAYGSNMASSTLKRRQLNPRDSRPVFVSSHVLCFDVFGVPYKEPAMAGIRERTPVDDTNATPSVHGMAYLLSREDYHRLIVSEGAGVAYVETELMARICSTVFTERAATCEEIPVWTLMARFPFRPEALPSVRYMGLLIQGAEQSGLPASYQDFLRDITAYHKSLSKYEEFGASLLIGFWMPIINGIMKRVKRRTDSDGNAPPWVGELVRLVFITMWLYYDTIHSRIWGPNGGRDLAGTT</sequence>
<dbReference type="InterPro" id="IPR013024">
    <property type="entry name" value="GGCT-like"/>
</dbReference>
<reference evidence="6" key="1">
    <citation type="journal article" date="2016" name="Genome Biol. Evol.">
        <title>Comparative 'omics' of the Fusarium fujikuroi species complex highlights differences in genetic potential and metabolite synthesis.</title>
        <authorList>
            <person name="Niehaus E.-M."/>
            <person name="Muensterkoetter M."/>
            <person name="Proctor R.H."/>
            <person name="Brown D.W."/>
            <person name="Sharon A."/>
            <person name="Idan Y."/>
            <person name="Oren-Young L."/>
            <person name="Sieber C.M."/>
            <person name="Novak O."/>
            <person name="Pencik A."/>
            <person name="Tarkowska D."/>
            <person name="Hromadova K."/>
            <person name="Freeman S."/>
            <person name="Maymon M."/>
            <person name="Elazar M."/>
            <person name="Youssef S.A."/>
            <person name="El-Shabrawy E.S.M."/>
            <person name="Shalaby A.B.A."/>
            <person name="Houterman P."/>
            <person name="Brock N.L."/>
            <person name="Burkhardt I."/>
            <person name="Tsavkelova E.A."/>
            <person name="Dickschat J.S."/>
            <person name="Galuszka P."/>
            <person name="Gueldener U."/>
            <person name="Tudzynski B."/>
        </authorList>
    </citation>
    <scope>NUCLEOTIDE SEQUENCE [LARGE SCALE GENOMIC DNA]</scope>
    <source>
        <strain evidence="6">MRC7560</strain>
    </source>
</reference>
<dbReference type="PANTHER" id="PTHR12935">
    <property type="entry name" value="GAMMA-GLUTAMYLCYCLOTRANSFERASE"/>
    <property type="match status" value="1"/>
</dbReference>
<evidence type="ECO:0000256" key="3">
    <source>
        <dbReference type="PIRSR" id="PIRSR617939-1"/>
    </source>
</evidence>
<proteinExistence type="predicted"/>
<dbReference type="EC" id="4.3.2.9" evidence="1"/>
<accession>A0A1L7TQ83</accession>
<feature type="binding site" evidence="4">
    <location>
        <begin position="9"/>
        <end position="14"/>
    </location>
    <ligand>
        <name>substrate</name>
    </ligand>
</feature>
<protein>
    <recommendedName>
        <fullName evidence="1">gamma-glutamylcyclotransferase</fullName>
        <ecNumber evidence="1">4.3.2.9</ecNumber>
    </recommendedName>
</protein>
<dbReference type="GO" id="GO:0003839">
    <property type="term" value="F:gamma-glutamylcyclotransferase activity"/>
    <property type="evidence" value="ECO:0007669"/>
    <property type="project" value="UniProtKB-EC"/>
</dbReference>
<dbReference type="RefSeq" id="XP_041685555.1">
    <property type="nucleotide sequence ID" value="XM_041835386.1"/>
</dbReference>
<dbReference type="CDD" id="cd06661">
    <property type="entry name" value="GGCT_like"/>
    <property type="match status" value="1"/>
</dbReference>
<feature type="binding site" evidence="4">
    <location>
        <position position="143"/>
    </location>
    <ligand>
        <name>substrate</name>
    </ligand>
</feature>
<dbReference type="PANTHER" id="PTHR12935:SF0">
    <property type="entry name" value="GAMMA-GLUTAMYLCYCLOTRANSFERASE"/>
    <property type="match status" value="1"/>
</dbReference>